<evidence type="ECO:0000256" key="4">
    <source>
        <dbReference type="ARBA" id="ARBA00022475"/>
    </source>
</evidence>
<dbReference type="InterPro" id="IPR046786">
    <property type="entry name" value="MotA_N"/>
</dbReference>
<evidence type="ECO:0000256" key="1">
    <source>
        <dbReference type="ARBA" id="ARBA00004651"/>
    </source>
</evidence>
<evidence type="ECO:0000256" key="9">
    <source>
        <dbReference type="ARBA" id="ARBA00022989"/>
    </source>
</evidence>
<evidence type="ECO:0000256" key="6">
    <source>
        <dbReference type="ARBA" id="ARBA00022692"/>
    </source>
</evidence>
<evidence type="ECO:0000259" key="14">
    <source>
        <dbReference type="Pfam" id="PF20560"/>
    </source>
</evidence>
<keyword evidence="4" id="KW-1003">Cell membrane</keyword>
<feature type="transmembrane region" description="Helical" evidence="12">
    <location>
        <begin position="171"/>
        <end position="190"/>
    </location>
</feature>
<protein>
    <submittedName>
        <fullName evidence="15">Flagellar motor rotation protein MotA</fullName>
    </submittedName>
</protein>
<feature type="domain" description="Motility protein A N-terminal" evidence="14">
    <location>
        <begin position="4"/>
        <end position="91"/>
    </location>
</feature>
<dbReference type="InterPro" id="IPR002898">
    <property type="entry name" value="MotA_ExbB_proton_chnl"/>
</dbReference>
<gene>
    <name evidence="15" type="ORF">JCM19239_2508</name>
</gene>
<dbReference type="PANTHER" id="PTHR30433:SF4">
    <property type="entry name" value="MOTILITY PROTEIN A"/>
    <property type="match status" value="1"/>
</dbReference>
<name>A0ABQ0JFK3_9VIBR</name>
<reference evidence="16" key="1">
    <citation type="submission" date="2014-09" db="EMBL/GenBank/DDBJ databases">
        <title>Vibrio variabilis JCM 19239. (C206) whole genome shotgun sequence.</title>
        <authorList>
            <person name="Sawabe T."/>
            <person name="Meirelles P."/>
            <person name="Nakanishi M."/>
            <person name="Sayaka M."/>
            <person name="Hattori M."/>
            <person name="Ohkuma M."/>
        </authorList>
    </citation>
    <scope>NUCLEOTIDE SEQUENCE [LARGE SCALE GENOMIC DNA]</scope>
    <source>
        <strain evidence="16">JCM 19239</strain>
    </source>
</reference>
<evidence type="ECO:0000256" key="10">
    <source>
        <dbReference type="ARBA" id="ARBA00023065"/>
    </source>
</evidence>
<keyword evidence="5" id="KW-0145">Chemotaxis</keyword>
<keyword evidence="7" id="KW-0283">Flagellar rotation</keyword>
<sequence>MQKLIGVVVVLSVIFGGFIFLGGKFEFIFKWSEIIIIFGAAFASLLMSTTSGTLKLMTQQLGLAFRATSYNKDYYQELLSLMFELINIARVQNIKALDVHVENPDTSKIFAKYPRVTKDTLTTNFIIDSFRQVITGKQSHHLLEAFLEEEIEHLEDEYTKPSEKLHATAEAMPGLGILAAVMGIILTMQGLDGEISEIGKNIAAALVGTFTGVFGCYCVLGPMSSSIKDVSESQVAPLQCVKSILSAYSQANQHTCVLTPEGRILKPATSHRLSN</sequence>
<organism evidence="15 16">
    <name type="scientific">Vibrio variabilis</name>
    <dbReference type="NCBI Taxonomy" id="990271"/>
    <lineage>
        <taxon>Bacteria</taxon>
        <taxon>Pseudomonadati</taxon>
        <taxon>Pseudomonadota</taxon>
        <taxon>Gammaproteobacteria</taxon>
        <taxon>Vibrionales</taxon>
        <taxon>Vibrionaceae</taxon>
        <taxon>Vibrio</taxon>
    </lineage>
</organism>
<evidence type="ECO:0000256" key="8">
    <source>
        <dbReference type="ARBA" id="ARBA00022781"/>
    </source>
</evidence>
<keyword evidence="8" id="KW-0375">Hydrogen ion transport</keyword>
<proteinExistence type="inferred from homology"/>
<dbReference type="Pfam" id="PF01618">
    <property type="entry name" value="MotA_ExbB"/>
    <property type="match status" value="1"/>
</dbReference>
<evidence type="ECO:0000256" key="12">
    <source>
        <dbReference type="SAM" id="Phobius"/>
    </source>
</evidence>
<dbReference type="Proteomes" id="UP000029223">
    <property type="component" value="Unassembled WGS sequence"/>
</dbReference>
<dbReference type="Pfam" id="PF20560">
    <property type="entry name" value="MotA_N"/>
    <property type="match status" value="1"/>
</dbReference>
<evidence type="ECO:0000313" key="16">
    <source>
        <dbReference type="Proteomes" id="UP000029223"/>
    </source>
</evidence>
<dbReference type="InterPro" id="IPR047055">
    <property type="entry name" value="MotA-like"/>
</dbReference>
<evidence type="ECO:0000313" key="15">
    <source>
        <dbReference type="EMBL" id="GAL27546.1"/>
    </source>
</evidence>
<keyword evidence="15" id="KW-0969">Cilium</keyword>
<dbReference type="InterPro" id="IPR000540">
    <property type="entry name" value="Flag_MotA_CS"/>
</dbReference>
<keyword evidence="15" id="KW-0966">Cell projection</keyword>
<keyword evidence="3" id="KW-0813">Transport</keyword>
<dbReference type="EMBL" id="BBMS01000030">
    <property type="protein sequence ID" value="GAL27546.1"/>
    <property type="molecule type" value="Genomic_DNA"/>
</dbReference>
<comment type="caution">
    <text evidence="15">The sequence shown here is derived from an EMBL/GenBank/DDBJ whole genome shotgun (WGS) entry which is preliminary data.</text>
</comment>
<keyword evidence="9 12" id="KW-1133">Transmembrane helix</keyword>
<keyword evidence="6 12" id="KW-0812">Transmembrane</keyword>
<accession>A0ABQ0JFK3</accession>
<keyword evidence="15" id="KW-0282">Flagellum</keyword>
<feature type="transmembrane region" description="Helical" evidence="12">
    <location>
        <begin position="202"/>
        <end position="220"/>
    </location>
</feature>
<dbReference type="PROSITE" id="PS01307">
    <property type="entry name" value="MOTA"/>
    <property type="match status" value="1"/>
</dbReference>
<evidence type="ECO:0000256" key="7">
    <source>
        <dbReference type="ARBA" id="ARBA00022779"/>
    </source>
</evidence>
<evidence type="ECO:0000259" key="13">
    <source>
        <dbReference type="Pfam" id="PF01618"/>
    </source>
</evidence>
<keyword evidence="16" id="KW-1185">Reference proteome</keyword>
<dbReference type="PANTHER" id="PTHR30433">
    <property type="entry name" value="CHEMOTAXIS PROTEIN MOTA"/>
    <property type="match status" value="1"/>
</dbReference>
<evidence type="ECO:0000256" key="11">
    <source>
        <dbReference type="ARBA" id="ARBA00023136"/>
    </source>
</evidence>
<feature type="transmembrane region" description="Helical" evidence="12">
    <location>
        <begin position="5"/>
        <end position="22"/>
    </location>
</feature>
<evidence type="ECO:0000256" key="3">
    <source>
        <dbReference type="ARBA" id="ARBA00022448"/>
    </source>
</evidence>
<feature type="domain" description="MotA/TolQ/ExbB proton channel" evidence="13">
    <location>
        <begin position="122"/>
        <end position="236"/>
    </location>
</feature>
<evidence type="ECO:0000256" key="2">
    <source>
        <dbReference type="ARBA" id="ARBA00008038"/>
    </source>
</evidence>
<keyword evidence="11 12" id="KW-0472">Membrane</keyword>
<comment type="similarity">
    <text evidence="2">Belongs to the MotA family.</text>
</comment>
<feature type="transmembrane region" description="Helical" evidence="12">
    <location>
        <begin position="28"/>
        <end position="47"/>
    </location>
</feature>
<comment type="subcellular location">
    <subcellularLocation>
        <location evidence="1">Cell membrane</location>
        <topology evidence="1">Multi-pass membrane protein</topology>
    </subcellularLocation>
</comment>
<evidence type="ECO:0000256" key="5">
    <source>
        <dbReference type="ARBA" id="ARBA00022500"/>
    </source>
</evidence>
<keyword evidence="10" id="KW-0406">Ion transport</keyword>